<evidence type="ECO:0000313" key="2">
    <source>
        <dbReference type="Proteomes" id="UP000499080"/>
    </source>
</evidence>
<comment type="caution">
    <text evidence="1">The sequence shown here is derived from an EMBL/GenBank/DDBJ whole genome shotgun (WGS) entry which is preliminary data.</text>
</comment>
<dbReference type="Proteomes" id="UP000499080">
    <property type="component" value="Unassembled WGS sequence"/>
</dbReference>
<sequence length="95" mass="10957">MTNSSSQHLVNMYLPSDGRAYSYTPEFPQTYIHFNFQSHVSPPITMHSFQLQLRPLIHPQVRASPMKILNSWEDLTFSNDAPILRLHSAETTSRV</sequence>
<organism evidence="1 2">
    <name type="scientific">Araneus ventricosus</name>
    <name type="common">Orbweaver spider</name>
    <name type="synonym">Epeira ventricosa</name>
    <dbReference type="NCBI Taxonomy" id="182803"/>
    <lineage>
        <taxon>Eukaryota</taxon>
        <taxon>Metazoa</taxon>
        <taxon>Ecdysozoa</taxon>
        <taxon>Arthropoda</taxon>
        <taxon>Chelicerata</taxon>
        <taxon>Arachnida</taxon>
        <taxon>Araneae</taxon>
        <taxon>Araneomorphae</taxon>
        <taxon>Entelegynae</taxon>
        <taxon>Araneoidea</taxon>
        <taxon>Araneidae</taxon>
        <taxon>Araneus</taxon>
    </lineage>
</organism>
<dbReference type="EMBL" id="BGPR01006597">
    <property type="protein sequence ID" value="GBN20314.1"/>
    <property type="molecule type" value="Genomic_DNA"/>
</dbReference>
<dbReference type="AlphaFoldDB" id="A0A4Y2M141"/>
<evidence type="ECO:0000313" key="1">
    <source>
        <dbReference type="EMBL" id="GBN20314.1"/>
    </source>
</evidence>
<accession>A0A4Y2M141</accession>
<gene>
    <name evidence="1" type="ORF">AVEN_97473_1</name>
</gene>
<protein>
    <submittedName>
        <fullName evidence="1">Uncharacterized protein</fullName>
    </submittedName>
</protein>
<name>A0A4Y2M141_ARAVE</name>
<proteinExistence type="predicted"/>
<keyword evidence="2" id="KW-1185">Reference proteome</keyword>
<reference evidence="1 2" key="1">
    <citation type="journal article" date="2019" name="Sci. Rep.">
        <title>Orb-weaving spider Araneus ventricosus genome elucidates the spidroin gene catalogue.</title>
        <authorList>
            <person name="Kono N."/>
            <person name="Nakamura H."/>
            <person name="Ohtoshi R."/>
            <person name="Moran D.A.P."/>
            <person name="Shinohara A."/>
            <person name="Yoshida Y."/>
            <person name="Fujiwara M."/>
            <person name="Mori M."/>
            <person name="Tomita M."/>
            <person name="Arakawa K."/>
        </authorList>
    </citation>
    <scope>NUCLEOTIDE SEQUENCE [LARGE SCALE GENOMIC DNA]</scope>
</reference>